<name>A0A2N7VCI9_9BURK</name>
<sequence length="194" mass="20986">MTTVSMWRWPVSEVKLGKGGSLVEDRGVLRKAIKNSRGWFQLSETGEGRKPLVVIGSRSQVLAFFRTHAASGIENTVAELPHIYMGISRYAPAERYRKVTPYNDTALTVASTATWTAAGPSMQNAGNFASVIGTLQEYVRKVLRPGIKESSSESEAICVRFSCLPGPGMRPVGRRTLAFGAYGDGAGVEALFAQ</sequence>
<gene>
    <name evidence="1" type="ORF">C0Z18_29840</name>
</gene>
<reference evidence="1 2" key="1">
    <citation type="submission" date="2018-01" db="EMBL/GenBank/DDBJ databases">
        <title>Whole genome analyses suggest that Burkholderia sensu lato contains two further novel genera in the rhizoxinica-symbiotica group Mycetohabitans gen. nov., and Trinickia gen. nov.: implications for the evolution of diazotrophy and nodulation in the Burkholderiaceae.</title>
        <authorList>
            <person name="Estrada-de los Santos P."/>
            <person name="Palmer M."/>
            <person name="Chavez-Ramirez B."/>
            <person name="Beukes C."/>
            <person name="Steenkamp E.T."/>
            <person name="Hirsch A.M."/>
            <person name="Manyaka P."/>
            <person name="Maluk M."/>
            <person name="Lafos M."/>
            <person name="Crook M."/>
            <person name="Gross E."/>
            <person name="Simon M.F."/>
            <person name="Bueno dos Reis Junior F."/>
            <person name="Poole P.S."/>
            <person name="Venter S.N."/>
            <person name="James E.K."/>
        </authorList>
    </citation>
    <scope>NUCLEOTIDE SEQUENCE [LARGE SCALE GENOMIC DNA]</scope>
    <source>
        <strain evidence="1 2">GIMN1.004</strain>
    </source>
</reference>
<dbReference type="OrthoDB" id="8633716at2"/>
<organism evidence="1 2">
    <name type="scientific">Trinickia dabaoshanensis</name>
    <dbReference type="NCBI Taxonomy" id="564714"/>
    <lineage>
        <taxon>Bacteria</taxon>
        <taxon>Pseudomonadati</taxon>
        <taxon>Pseudomonadota</taxon>
        <taxon>Betaproteobacteria</taxon>
        <taxon>Burkholderiales</taxon>
        <taxon>Burkholderiaceae</taxon>
        <taxon>Trinickia</taxon>
    </lineage>
</organism>
<dbReference type="Proteomes" id="UP000235616">
    <property type="component" value="Unassembled WGS sequence"/>
</dbReference>
<dbReference type="RefSeq" id="WP_102649052.1">
    <property type="nucleotide sequence ID" value="NZ_PNYA01000039.1"/>
</dbReference>
<evidence type="ECO:0000313" key="1">
    <source>
        <dbReference type="EMBL" id="PMS14827.1"/>
    </source>
</evidence>
<dbReference type="AlphaFoldDB" id="A0A2N7VCI9"/>
<accession>A0A2N7VCI9</accession>
<comment type="caution">
    <text evidence="1">The sequence shown here is derived from an EMBL/GenBank/DDBJ whole genome shotgun (WGS) entry which is preliminary data.</text>
</comment>
<proteinExistence type="predicted"/>
<dbReference type="EMBL" id="PNYA01000039">
    <property type="protein sequence ID" value="PMS14827.1"/>
    <property type="molecule type" value="Genomic_DNA"/>
</dbReference>
<keyword evidence="2" id="KW-1185">Reference proteome</keyword>
<evidence type="ECO:0000313" key="2">
    <source>
        <dbReference type="Proteomes" id="UP000235616"/>
    </source>
</evidence>
<protein>
    <submittedName>
        <fullName evidence="1">Uncharacterized protein</fullName>
    </submittedName>
</protein>